<organism evidence="2 3">
    <name type="scientific">Faecalicatena faecalis</name>
    <dbReference type="NCBI Taxonomy" id="2726362"/>
    <lineage>
        <taxon>Bacteria</taxon>
        <taxon>Bacillati</taxon>
        <taxon>Bacillota</taxon>
        <taxon>Clostridia</taxon>
        <taxon>Lachnospirales</taxon>
        <taxon>Lachnospiraceae</taxon>
        <taxon>Faecalicatena</taxon>
    </lineage>
</organism>
<dbReference type="EMBL" id="JABACJ020000009">
    <property type="protein sequence ID" value="MBU3876416.1"/>
    <property type="molecule type" value="Genomic_DNA"/>
</dbReference>
<proteinExistence type="predicted"/>
<dbReference type="SMART" id="SM00871">
    <property type="entry name" value="AraC_E_bind"/>
    <property type="match status" value="1"/>
</dbReference>
<dbReference type="InterPro" id="IPR029442">
    <property type="entry name" value="GyrI-like"/>
</dbReference>
<evidence type="ECO:0000259" key="1">
    <source>
        <dbReference type="SMART" id="SM00871"/>
    </source>
</evidence>
<name>A0ABS6D5G7_9FIRM</name>
<sequence>MEYQIEVRDVEPLRVAYMKYRGSTAKANQVFPNVFKAIRGKADGAPFFSYLSMDPETKNGEMELCVPTAQTPNGNGVEIKEMPRIRALCVTHTGSYETLPAAYDALDKYALEHGLKLEFPFREVYIKGPGMFLKGNPDKYITEIQFPIEEE</sequence>
<evidence type="ECO:0000313" key="2">
    <source>
        <dbReference type="EMBL" id="MBU3876416.1"/>
    </source>
</evidence>
<keyword evidence="3" id="KW-1185">Reference proteome</keyword>
<reference evidence="2 3" key="1">
    <citation type="submission" date="2021-06" db="EMBL/GenBank/DDBJ databases">
        <title>Faecalicatena sp. nov. isolated from porcine feces.</title>
        <authorList>
            <person name="Oh B.S."/>
            <person name="Lee J.H."/>
        </authorList>
    </citation>
    <scope>NUCLEOTIDE SEQUENCE [LARGE SCALE GENOMIC DNA]</scope>
    <source>
        <strain evidence="2 3">AGMB00832</strain>
    </source>
</reference>
<accession>A0ABS6D5G7</accession>
<protein>
    <submittedName>
        <fullName evidence="2">GyrI-like domain-containing protein</fullName>
    </submittedName>
</protein>
<comment type="caution">
    <text evidence="2">The sequence shown here is derived from an EMBL/GenBank/DDBJ whole genome shotgun (WGS) entry which is preliminary data.</text>
</comment>
<gene>
    <name evidence="2" type="ORF">HGO97_011400</name>
</gene>
<dbReference type="InterPro" id="IPR010499">
    <property type="entry name" value="AraC_E-bd"/>
</dbReference>
<evidence type="ECO:0000313" key="3">
    <source>
        <dbReference type="Proteomes" id="UP000723714"/>
    </source>
</evidence>
<dbReference type="Pfam" id="PF06445">
    <property type="entry name" value="GyrI-like"/>
    <property type="match status" value="1"/>
</dbReference>
<feature type="domain" description="AraC effector-binding" evidence="1">
    <location>
        <begin position="3"/>
        <end position="149"/>
    </location>
</feature>
<dbReference type="Proteomes" id="UP000723714">
    <property type="component" value="Unassembled WGS sequence"/>
</dbReference>